<dbReference type="STRING" id="46731.A0A3M6TIA5"/>
<reference evidence="2 3" key="1">
    <citation type="journal article" date="2018" name="Sci. Rep.">
        <title>Comparative analysis of the Pocillopora damicornis genome highlights role of immune system in coral evolution.</title>
        <authorList>
            <person name="Cunning R."/>
            <person name="Bay R.A."/>
            <person name="Gillette P."/>
            <person name="Baker A.C."/>
            <person name="Traylor-Knowles N."/>
        </authorList>
    </citation>
    <scope>NUCLEOTIDE SEQUENCE [LARGE SCALE GENOMIC DNA]</scope>
    <source>
        <strain evidence="2">RSMAS</strain>
        <tissue evidence="2">Whole animal</tissue>
    </source>
</reference>
<dbReference type="InterPro" id="IPR000101">
    <property type="entry name" value="GGT_peptidase"/>
</dbReference>
<proteinExistence type="predicted"/>
<dbReference type="Pfam" id="PF01019">
    <property type="entry name" value="G_glu_transpept"/>
    <property type="match status" value="1"/>
</dbReference>
<dbReference type="PANTHER" id="PTHR11686">
    <property type="entry name" value="GAMMA GLUTAMYL TRANSPEPTIDASE"/>
    <property type="match status" value="1"/>
</dbReference>
<accession>A0A3M6TIA5</accession>
<evidence type="ECO:0008006" key="4">
    <source>
        <dbReference type="Google" id="ProtNLM"/>
    </source>
</evidence>
<dbReference type="InterPro" id="IPR029055">
    <property type="entry name" value="Ntn_hydrolases_N"/>
</dbReference>
<name>A0A3M6TIA5_POCDA</name>
<dbReference type="PANTHER" id="PTHR11686:SF9">
    <property type="entry name" value="RE13973P"/>
    <property type="match status" value="1"/>
</dbReference>
<sequence length="293" mass="31635">KVIIVVVVGVTSLLTTGSSLLAIYLKGDSPDQSSGKSSDKSFSGPYKNIAVATDTLQCSKIGNDTLKANGSAVDVAIAAMFCLGVISMHSSGIGGGGVMLIYNQTSKNATVIDFRETAPATADKDMFKGDKNKSKKGGLAIAVPGEVRGMYEAWKRHHRLPWKQLVQPAIDLARNGFNVTEAVEDALNTTEGIQKDIENDPGLRELLLIDNNTLVKKGNSIRNEKYAKTLERDKGFRDTLLCDIFTINCSKQKGDSVTRIPMDRCILLVKCISRSVCWMHPIKGIASGINIDS</sequence>
<dbReference type="AlphaFoldDB" id="A0A3M6TIA5"/>
<dbReference type="GO" id="GO:0005886">
    <property type="term" value="C:plasma membrane"/>
    <property type="evidence" value="ECO:0007669"/>
    <property type="project" value="TreeGrafter"/>
</dbReference>
<keyword evidence="3" id="KW-1185">Reference proteome</keyword>
<evidence type="ECO:0000256" key="1">
    <source>
        <dbReference type="PIRSR" id="PIRSR600101-2"/>
    </source>
</evidence>
<feature type="non-terminal residue" evidence="2">
    <location>
        <position position="293"/>
    </location>
</feature>
<dbReference type="GO" id="GO:0006751">
    <property type="term" value="P:glutathione catabolic process"/>
    <property type="evidence" value="ECO:0007669"/>
    <property type="project" value="InterPro"/>
</dbReference>
<dbReference type="Proteomes" id="UP000275408">
    <property type="component" value="Unassembled WGS sequence"/>
</dbReference>
<comment type="caution">
    <text evidence="2">The sequence shown here is derived from an EMBL/GenBank/DDBJ whole genome shotgun (WGS) entry which is preliminary data.</text>
</comment>
<protein>
    <recommendedName>
        <fullName evidence="4">Gamma-glutamyltransferase</fullName>
    </recommendedName>
</protein>
<dbReference type="SUPFAM" id="SSF56235">
    <property type="entry name" value="N-terminal nucleophile aminohydrolases (Ntn hydrolases)"/>
    <property type="match status" value="1"/>
</dbReference>
<dbReference type="GO" id="GO:0036374">
    <property type="term" value="F:glutathione hydrolase activity"/>
    <property type="evidence" value="ECO:0007669"/>
    <property type="project" value="InterPro"/>
</dbReference>
<feature type="non-terminal residue" evidence="2">
    <location>
        <position position="1"/>
    </location>
</feature>
<evidence type="ECO:0000313" key="3">
    <source>
        <dbReference type="Proteomes" id="UP000275408"/>
    </source>
</evidence>
<evidence type="ECO:0000313" key="2">
    <source>
        <dbReference type="EMBL" id="RMX41142.1"/>
    </source>
</evidence>
<organism evidence="2 3">
    <name type="scientific">Pocillopora damicornis</name>
    <name type="common">Cauliflower coral</name>
    <name type="synonym">Millepora damicornis</name>
    <dbReference type="NCBI Taxonomy" id="46731"/>
    <lineage>
        <taxon>Eukaryota</taxon>
        <taxon>Metazoa</taxon>
        <taxon>Cnidaria</taxon>
        <taxon>Anthozoa</taxon>
        <taxon>Hexacorallia</taxon>
        <taxon>Scleractinia</taxon>
        <taxon>Astrocoeniina</taxon>
        <taxon>Pocilloporidae</taxon>
        <taxon>Pocillopora</taxon>
    </lineage>
</organism>
<dbReference type="OrthoDB" id="1081007at2759"/>
<feature type="binding site" evidence="1">
    <location>
        <position position="115"/>
    </location>
    <ligand>
        <name>L-glutamate</name>
        <dbReference type="ChEBI" id="CHEBI:29985"/>
    </ligand>
</feature>
<dbReference type="PRINTS" id="PR01210">
    <property type="entry name" value="GGTRANSPTASE"/>
</dbReference>
<dbReference type="EMBL" id="RCHS01003525">
    <property type="protein sequence ID" value="RMX41142.1"/>
    <property type="molecule type" value="Genomic_DNA"/>
</dbReference>
<gene>
    <name evidence="2" type="ORF">pdam_00013978</name>
</gene>